<keyword evidence="6" id="KW-1185">Reference proteome</keyword>
<evidence type="ECO:0000256" key="2">
    <source>
        <dbReference type="ARBA" id="ARBA00023002"/>
    </source>
</evidence>
<dbReference type="PANTHER" id="PTHR43580:SF2">
    <property type="entry name" value="CYTOKINE-LIKE NUCLEAR FACTOR N-PAC"/>
    <property type="match status" value="1"/>
</dbReference>
<gene>
    <name evidence="5" type="ORF">CFH99_04485</name>
</gene>
<dbReference type="EMBL" id="CP022295">
    <property type="protein sequence ID" value="QSR24872.1"/>
    <property type="molecule type" value="Genomic_DNA"/>
</dbReference>
<feature type="region of interest" description="Disordered" evidence="3">
    <location>
        <begin position="1"/>
        <end position="32"/>
    </location>
</feature>
<accession>A0ABX7PGM9</accession>
<feature type="domain" description="6-phosphogluconate dehydrogenase NADP-binding" evidence="4">
    <location>
        <begin position="39"/>
        <end position="155"/>
    </location>
</feature>
<evidence type="ECO:0000313" key="6">
    <source>
        <dbReference type="Proteomes" id="UP000662818"/>
    </source>
</evidence>
<sequence>MRRPTSRPSPTSASPETARRPSSPNRPHPNDRRRRLMTDVAVLGLGNMGAALARAFLAKGHATAVWNRTPAKAQALAELGARVSPDAASAIRVAPISLVCVERYDQVRALLEEADAAGALAGSAIVNVTWGSPEEARDMETWVADRGAQYLDSDIYDYPDAIGNDIPVVPYAGGRAVYDRFADLLSALGPAHYHGPDPAVPNILGSAVAAYHHVAAAAFFEAAAYADGYGVSPREFLEFNALVGQPLTERAVRRGVAEIEDGDFRAGQASLHAHYDAAIVNRDDRRRIGQPAPMLAAFCDLVEPLLANQGDLELAAIFQPLRAER</sequence>
<dbReference type="Pfam" id="PF03446">
    <property type="entry name" value="NAD_binding_2"/>
    <property type="match status" value="1"/>
</dbReference>
<protein>
    <recommendedName>
        <fullName evidence="4">6-phosphogluconate dehydrogenase NADP-binding domain-containing protein</fullName>
    </recommendedName>
</protein>
<dbReference type="Gene3D" id="3.40.50.720">
    <property type="entry name" value="NAD(P)-binding Rossmann-like Domain"/>
    <property type="match status" value="1"/>
</dbReference>
<dbReference type="InterPro" id="IPR036291">
    <property type="entry name" value="NAD(P)-bd_dom_sf"/>
</dbReference>
<dbReference type="Proteomes" id="UP000662818">
    <property type="component" value="Chromosome"/>
</dbReference>
<dbReference type="SUPFAM" id="SSF51735">
    <property type="entry name" value="NAD(P)-binding Rossmann-fold domains"/>
    <property type="match status" value="1"/>
</dbReference>
<evidence type="ECO:0000256" key="1">
    <source>
        <dbReference type="ARBA" id="ARBA00009080"/>
    </source>
</evidence>
<dbReference type="Gene3D" id="1.10.1040.10">
    <property type="entry name" value="N-(1-d-carboxylethyl)-l-norvaline Dehydrogenase, domain 2"/>
    <property type="match status" value="1"/>
</dbReference>
<comment type="similarity">
    <text evidence="1">Belongs to the HIBADH-related family.</text>
</comment>
<dbReference type="InterPro" id="IPR006115">
    <property type="entry name" value="6PGDH_NADP-bd"/>
</dbReference>
<dbReference type="PIRSF" id="PIRSF000103">
    <property type="entry name" value="HIBADH"/>
    <property type="match status" value="1"/>
</dbReference>
<feature type="compositionally biased region" description="Low complexity" evidence="3">
    <location>
        <begin position="1"/>
        <end position="25"/>
    </location>
</feature>
<dbReference type="InterPro" id="IPR051265">
    <property type="entry name" value="HIBADH-related_NP60_sf"/>
</dbReference>
<name>A0ABX7PGM9_9ACTN</name>
<proteinExistence type="inferred from homology"/>
<dbReference type="InterPro" id="IPR015815">
    <property type="entry name" value="HIBADH-related"/>
</dbReference>
<reference evidence="5 6" key="1">
    <citation type="submission" date="2017-06" db="EMBL/GenBank/DDBJ databases">
        <title>Complete Genome Sequence of the Soil Carbazole-Degrading Bacterium Nocardioides aromaticivorans IC177.</title>
        <authorList>
            <person name="Vejarano F."/>
            <person name="Suzuki-Minakuchi C."/>
            <person name="Ohtsubo Y."/>
            <person name="Tsuda M."/>
            <person name="Okada K."/>
            <person name="Nojiri H."/>
        </authorList>
    </citation>
    <scope>NUCLEOTIDE SEQUENCE [LARGE SCALE GENOMIC DNA]</scope>
    <source>
        <strain evidence="5 6">IC177</strain>
    </source>
</reference>
<keyword evidence="2" id="KW-0560">Oxidoreductase</keyword>
<evidence type="ECO:0000259" key="4">
    <source>
        <dbReference type="Pfam" id="PF03446"/>
    </source>
</evidence>
<evidence type="ECO:0000256" key="3">
    <source>
        <dbReference type="SAM" id="MobiDB-lite"/>
    </source>
</evidence>
<evidence type="ECO:0000313" key="5">
    <source>
        <dbReference type="EMBL" id="QSR24872.1"/>
    </source>
</evidence>
<dbReference type="PANTHER" id="PTHR43580">
    <property type="entry name" value="OXIDOREDUCTASE GLYR1-RELATED"/>
    <property type="match status" value="1"/>
</dbReference>
<dbReference type="InterPro" id="IPR013328">
    <property type="entry name" value="6PGD_dom2"/>
</dbReference>
<organism evidence="5 6">
    <name type="scientific">Nocardioides aromaticivorans</name>
    <dbReference type="NCBI Taxonomy" id="200618"/>
    <lineage>
        <taxon>Bacteria</taxon>
        <taxon>Bacillati</taxon>
        <taxon>Actinomycetota</taxon>
        <taxon>Actinomycetes</taxon>
        <taxon>Propionibacteriales</taxon>
        <taxon>Nocardioidaceae</taxon>
        <taxon>Nocardioides</taxon>
    </lineage>
</organism>